<accession>A0ABP9RC40</accession>
<proteinExistence type="predicted"/>
<gene>
    <name evidence="1" type="ORF">GCM10023321_78040</name>
</gene>
<evidence type="ECO:0000313" key="2">
    <source>
        <dbReference type="Proteomes" id="UP001428817"/>
    </source>
</evidence>
<dbReference type="RefSeq" id="WP_185062063.1">
    <property type="nucleotide sequence ID" value="NZ_BAABJP010000062.1"/>
</dbReference>
<organism evidence="1 2">
    <name type="scientific">Pseudonocardia eucalypti</name>
    <dbReference type="NCBI Taxonomy" id="648755"/>
    <lineage>
        <taxon>Bacteria</taxon>
        <taxon>Bacillati</taxon>
        <taxon>Actinomycetota</taxon>
        <taxon>Actinomycetes</taxon>
        <taxon>Pseudonocardiales</taxon>
        <taxon>Pseudonocardiaceae</taxon>
        <taxon>Pseudonocardia</taxon>
    </lineage>
</organism>
<protein>
    <submittedName>
        <fullName evidence="1">Uncharacterized protein</fullName>
    </submittedName>
</protein>
<name>A0ABP9RC40_9PSEU</name>
<keyword evidence="2" id="KW-1185">Reference proteome</keyword>
<evidence type="ECO:0000313" key="1">
    <source>
        <dbReference type="EMBL" id="GAA5174369.1"/>
    </source>
</evidence>
<reference evidence="2" key="1">
    <citation type="journal article" date="2019" name="Int. J. Syst. Evol. Microbiol.">
        <title>The Global Catalogue of Microorganisms (GCM) 10K type strain sequencing project: providing services to taxonomists for standard genome sequencing and annotation.</title>
        <authorList>
            <consortium name="The Broad Institute Genomics Platform"/>
            <consortium name="The Broad Institute Genome Sequencing Center for Infectious Disease"/>
            <person name="Wu L."/>
            <person name="Ma J."/>
        </authorList>
    </citation>
    <scope>NUCLEOTIDE SEQUENCE [LARGE SCALE GENOMIC DNA]</scope>
    <source>
        <strain evidence="2">JCM 18303</strain>
    </source>
</reference>
<dbReference type="Proteomes" id="UP001428817">
    <property type="component" value="Unassembled WGS sequence"/>
</dbReference>
<sequence length="590" mass="63815">MSGDLVPVPAALLRPYASVLLLRCLGGDPATAFGRLHEFLEAARRTSRVRVSVPVASAEFDSAEFDQVTMAVHRVEQRPGWLTEAVYLDVSHELTIAARRGRFIALHAPGPVRDALRRWLDGPAGTTLRRVPAAALEGALLRGEAKSLWLRGTHPRRSTKVDSKAISGTDLRFALSPFDDATFAVASARSALGAEASGAALRGTVGTTPHRSLVWNRQTESMPEFLQCIGELITVVERALDRPAIPEPAFPVLAQRLPDLTGVGGAYDASRADLDERPDTAGPLDGLLLEVTGTPDSADFDLDVTGDGAEPVRLRGEVGIGAGRVRIRFGFRDEPADRGRGEEVLDALDQLTVYYASGHAISGGGVFRPRISRQAFPNWSWADFAGRDITREKPRVAHGRLDEIHLAIGADGDRSLFGWVVEQYGSGFLTCDDGAGEVADFVHVDHDGTLSLVHVKSSASRAPGRHISASAFQVVVAQAVKNVLFLEPEPLARQLRRPPVASPACWVDGRRVPDRAGLLRRLARRDARDRARVVIVQPSLSKRRYDRLYAGNGRPSDEMLRLRRLENLLNSARPTVAGVGADLHVIGSAG</sequence>
<comment type="caution">
    <text evidence="1">The sequence shown here is derived from an EMBL/GenBank/DDBJ whole genome shotgun (WGS) entry which is preliminary data.</text>
</comment>
<dbReference type="EMBL" id="BAABJP010000062">
    <property type="protein sequence ID" value="GAA5174369.1"/>
    <property type="molecule type" value="Genomic_DNA"/>
</dbReference>